<proteinExistence type="predicted"/>
<dbReference type="EMBL" id="SODV01000001">
    <property type="protein sequence ID" value="TDX01710.1"/>
    <property type="molecule type" value="Genomic_DNA"/>
</dbReference>
<sequence>MKNNLLLLLIVVTGLSCNRYYYRPNAVNTPLFTGGGQAHFAGTMGVSGESKSNGNDWGSEFYNLQAAISPVNHLAVLLDYSSYNYHTNNPDNNGNVNASAHLLEGAVGGYYAKGRKFKLVTDLFVGYGAGPIWSDVNMNIDRFYVQPGIGVRSPWFDAAFNLRISNVNYSHFNANGHDNAYLQDHALIDTGGVRIDGRSYGFLEPAFTIRGGYRFLKFQMQTVFAQDVSNVPWHYNGFMFTVGIYFSLEDALHAR</sequence>
<dbReference type="AlphaFoldDB" id="A0A4R8DTR8"/>
<protein>
    <submittedName>
        <fullName evidence="1">Uncharacterized protein</fullName>
    </submittedName>
</protein>
<evidence type="ECO:0000313" key="1">
    <source>
        <dbReference type="EMBL" id="TDX01710.1"/>
    </source>
</evidence>
<organism evidence="1 2">
    <name type="scientific">Dinghuibacter silviterrae</name>
    <dbReference type="NCBI Taxonomy" id="1539049"/>
    <lineage>
        <taxon>Bacteria</taxon>
        <taxon>Pseudomonadati</taxon>
        <taxon>Bacteroidota</taxon>
        <taxon>Chitinophagia</taxon>
        <taxon>Chitinophagales</taxon>
        <taxon>Chitinophagaceae</taxon>
        <taxon>Dinghuibacter</taxon>
    </lineage>
</organism>
<name>A0A4R8DTR8_9BACT</name>
<reference evidence="1 2" key="1">
    <citation type="submission" date="2019-03" db="EMBL/GenBank/DDBJ databases">
        <title>Genomic Encyclopedia of Type Strains, Phase IV (KMG-IV): sequencing the most valuable type-strain genomes for metagenomic binning, comparative biology and taxonomic classification.</title>
        <authorList>
            <person name="Goeker M."/>
        </authorList>
    </citation>
    <scope>NUCLEOTIDE SEQUENCE [LARGE SCALE GENOMIC DNA]</scope>
    <source>
        <strain evidence="1 2">DSM 100059</strain>
    </source>
</reference>
<accession>A0A4R8DTR8</accession>
<dbReference type="Proteomes" id="UP000294498">
    <property type="component" value="Unassembled WGS sequence"/>
</dbReference>
<comment type="caution">
    <text evidence="1">The sequence shown here is derived from an EMBL/GenBank/DDBJ whole genome shotgun (WGS) entry which is preliminary data.</text>
</comment>
<dbReference type="OrthoDB" id="646451at2"/>
<evidence type="ECO:0000313" key="2">
    <source>
        <dbReference type="Proteomes" id="UP000294498"/>
    </source>
</evidence>
<keyword evidence="2" id="KW-1185">Reference proteome</keyword>
<dbReference type="PROSITE" id="PS51257">
    <property type="entry name" value="PROKAR_LIPOPROTEIN"/>
    <property type="match status" value="1"/>
</dbReference>
<dbReference type="RefSeq" id="WP_133994351.1">
    <property type="nucleotide sequence ID" value="NZ_SODV01000001.1"/>
</dbReference>
<gene>
    <name evidence="1" type="ORF">EDB95_2752</name>
</gene>